<dbReference type="EMBL" id="FRXN01000005">
    <property type="protein sequence ID" value="SHO64244.1"/>
    <property type="molecule type" value="Genomic_DNA"/>
</dbReference>
<dbReference type="InterPro" id="IPR004193">
    <property type="entry name" value="Glyco_hydro_13_N"/>
</dbReference>
<dbReference type="Gene3D" id="2.60.40.10">
    <property type="entry name" value="Immunoglobulins"/>
    <property type="match status" value="1"/>
</dbReference>
<gene>
    <name evidence="3" type="ORF">SAMN04488108_3320</name>
</gene>
<dbReference type="AlphaFoldDB" id="A0A1M7ZHA0"/>
<dbReference type="Gene3D" id="3.40.50.1820">
    <property type="entry name" value="alpha/beta hydrolase"/>
    <property type="match status" value="1"/>
</dbReference>
<dbReference type="SUPFAM" id="SSF53474">
    <property type="entry name" value="alpha/beta-Hydrolases"/>
    <property type="match status" value="1"/>
</dbReference>
<feature type="chain" id="PRO_5013291838" evidence="1">
    <location>
        <begin position="18"/>
        <end position="367"/>
    </location>
</feature>
<reference evidence="4" key="1">
    <citation type="submission" date="2016-12" db="EMBL/GenBank/DDBJ databases">
        <authorList>
            <person name="Varghese N."/>
            <person name="Submissions S."/>
        </authorList>
    </citation>
    <scope>NUCLEOTIDE SEQUENCE [LARGE SCALE GENOMIC DNA]</scope>
    <source>
        <strain evidence="4">DSM 25035</strain>
    </source>
</reference>
<protein>
    <submittedName>
        <fullName evidence="3">Enterochelin esterase</fullName>
    </submittedName>
</protein>
<dbReference type="InterPro" id="IPR029058">
    <property type="entry name" value="AB_hydrolase_fold"/>
</dbReference>
<dbReference type="InterPro" id="IPR014756">
    <property type="entry name" value="Ig_E-set"/>
</dbReference>
<keyword evidence="1" id="KW-0732">Signal</keyword>
<proteinExistence type="predicted"/>
<dbReference type="GO" id="GO:0004553">
    <property type="term" value="F:hydrolase activity, hydrolyzing O-glycosyl compounds"/>
    <property type="evidence" value="ECO:0007669"/>
    <property type="project" value="InterPro"/>
</dbReference>
<dbReference type="InterPro" id="IPR013783">
    <property type="entry name" value="Ig-like_fold"/>
</dbReference>
<organism evidence="3 4">
    <name type="scientific">Algoriphagus zhangzhouensis</name>
    <dbReference type="NCBI Taxonomy" id="1073327"/>
    <lineage>
        <taxon>Bacteria</taxon>
        <taxon>Pseudomonadati</taxon>
        <taxon>Bacteroidota</taxon>
        <taxon>Cytophagia</taxon>
        <taxon>Cytophagales</taxon>
        <taxon>Cyclobacteriaceae</taxon>
        <taxon>Algoriphagus</taxon>
    </lineage>
</organism>
<dbReference type="InterPro" id="IPR000801">
    <property type="entry name" value="Esterase-like"/>
</dbReference>
<dbReference type="GO" id="GO:0016747">
    <property type="term" value="F:acyltransferase activity, transferring groups other than amino-acyl groups"/>
    <property type="evidence" value="ECO:0007669"/>
    <property type="project" value="TreeGrafter"/>
</dbReference>
<evidence type="ECO:0000313" key="4">
    <source>
        <dbReference type="Proteomes" id="UP000184609"/>
    </source>
</evidence>
<feature type="signal peptide" evidence="1">
    <location>
        <begin position="1"/>
        <end position="17"/>
    </location>
</feature>
<dbReference type="Pfam" id="PF02922">
    <property type="entry name" value="CBM_48"/>
    <property type="match status" value="1"/>
</dbReference>
<keyword evidence="4" id="KW-1185">Reference proteome</keyword>
<accession>A0A1M7ZHA0</accession>
<dbReference type="SUPFAM" id="SSF81296">
    <property type="entry name" value="E set domains"/>
    <property type="match status" value="1"/>
</dbReference>
<evidence type="ECO:0000313" key="3">
    <source>
        <dbReference type="EMBL" id="SHO64244.1"/>
    </source>
</evidence>
<dbReference type="STRING" id="1073327.SAMN04488108_3320"/>
<dbReference type="RefSeq" id="WP_073572939.1">
    <property type="nucleotide sequence ID" value="NZ_FRXN01000005.1"/>
</dbReference>
<dbReference type="GO" id="GO:0005975">
    <property type="term" value="P:carbohydrate metabolic process"/>
    <property type="evidence" value="ECO:0007669"/>
    <property type="project" value="InterPro"/>
</dbReference>
<name>A0A1M7ZHA0_9BACT</name>
<dbReference type="Proteomes" id="UP000184609">
    <property type="component" value="Unassembled WGS sequence"/>
</dbReference>
<evidence type="ECO:0000259" key="2">
    <source>
        <dbReference type="Pfam" id="PF02922"/>
    </source>
</evidence>
<evidence type="ECO:0000256" key="1">
    <source>
        <dbReference type="SAM" id="SignalP"/>
    </source>
</evidence>
<dbReference type="Pfam" id="PF00756">
    <property type="entry name" value="Esterase"/>
    <property type="match status" value="1"/>
</dbReference>
<dbReference type="InterPro" id="IPR050583">
    <property type="entry name" value="Mycobacterial_A85_antigen"/>
</dbReference>
<dbReference type="CDD" id="cd11294">
    <property type="entry name" value="E_set_Esterase_like_N"/>
    <property type="match status" value="1"/>
</dbReference>
<dbReference type="PANTHER" id="PTHR48098">
    <property type="entry name" value="ENTEROCHELIN ESTERASE-RELATED"/>
    <property type="match status" value="1"/>
</dbReference>
<sequence>MKTWKSILFSMVLFAFAREGYCQFPNRTPTPNDNLKSTEVKEDGSVVFRIYAPNSNGVTLGGDIVPWGQKIEGTKAENGVWTLTIPEVNPGTYRYHFIVDGVKVYDPKAPNAYETSALIDVLPEGEEAFFSMKKDIPHGTVSTVYYFSKSTNSMRRMHIWTPAAYNLTQKKLPVFYLIHGGGDSDMAWPNVGRAGLIMDNLLAEGKAEEMILVMPDGGIDTKLFVQDFFNDLIPYIESNYSVYQNAEYRALAGLSMGGLEVLDSFMAHPDMFGYINVMSSGWFANNEEMYSSGDRRLSEIASQLNQTAKILLFTLGGPEDIAYSNGNEMLKVFDKNGIKYEFSEMPGGHTWHVWRHDLYNFAPRLFK</sequence>
<dbReference type="PANTHER" id="PTHR48098:SF1">
    <property type="entry name" value="DIACYLGLYCEROL ACYLTRANSFERASE_MYCOLYLTRANSFERASE AG85A"/>
    <property type="match status" value="1"/>
</dbReference>
<feature type="domain" description="Glycoside hydrolase family 13 N-terminal" evidence="2">
    <location>
        <begin position="41"/>
        <end position="101"/>
    </location>
</feature>